<dbReference type="InParanoid" id="A0A5J5F5Y3"/>
<dbReference type="Proteomes" id="UP000326924">
    <property type="component" value="Unassembled WGS sequence"/>
</dbReference>
<reference evidence="1 2" key="1">
    <citation type="submission" date="2019-09" db="EMBL/GenBank/DDBJ databases">
        <title>Draft genome of the ectomycorrhizal ascomycete Sphaerosporella brunnea.</title>
        <authorList>
            <consortium name="DOE Joint Genome Institute"/>
            <person name="Benucci G.M."/>
            <person name="Marozzi G."/>
            <person name="Antonielli L."/>
            <person name="Sanchez S."/>
            <person name="Marco P."/>
            <person name="Wang X."/>
            <person name="Falini L.B."/>
            <person name="Barry K."/>
            <person name="Haridas S."/>
            <person name="Lipzen A."/>
            <person name="Labutti K."/>
            <person name="Grigoriev I.V."/>
            <person name="Murat C."/>
            <person name="Martin F."/>
            <person name="Albertini E."/>
            <person name="Donnini D."/>
            <person name="Bonito G."/>
        </authorList>
    </citation>
    <scope>NUCLEOTIDE SEQUENCE [LARGE SCALE GENOMIC DNA]</scope>
    <source>
        <strain evidence="1 2">Sb_GMNB300</strain>
    </source>
</reference>
<name>A0A5J5F5Y3_9PEZI</name>
<comment type="caution">
    <text evidence="1">The sequence shown here is derived from an EMBL/GenBank/DDBJ whole genome shotgun (WGS) entry which is preliminary data.</text>
</comment>
<keyword evidence="2" id="KW-1185">Reference proteome</keyword>
<organism evidence="1 2">
    <name type="scientific">Sphaerosporella brunnea</name>
    <dbReference type="NCBI Taxonomy" id="1250544"/>
    <lineage>
        <taxon>Eukaryota</taxon>
        <taxon>Fungi</taxon>
        <taxon>Dikarya</taxon>
        <taxon>Ascomycota</taxon>
        <taxon>Pezizomycotina</taxon>
        <taxon>Pezizomycetes</taxon>
        <taxon>Pezizales</taxon>
        <taxon>Pyronemataceae</taxon>
        <taxon>Sphaerosporella</taxon>
    </lineage>
</organism>
<dbReference type="OrthoDB" id="1627963at2759"/>
<dbReference type="EMBL" id="VXIS01000028">
    <property type="protein sequence ID" value="KAA8912103.1"/>
    <property type="molecule type" value="Genomic_DNA"/>
</dbReference>
<accession>A0A5J5F5Y3</accession>
<dbReference type="AlphaFoldDB" id="A0A5J5F5Y3"/>
<gene>
    <name evidence="1" type="ORF">FN846DRAFT_933747</name>
</gene>
<sequence>MAKTRPCEVCSQTIDDFKEFNQKPSVYIKKIPATQWAVSRFPASRYGHLTSNIVESGNGKSLEERKLRFLDLLDSLWAKKMDSRIMPGESA</sequence>
<evidence type="ECO:0000313" key="2">
    <source>
        <dbReference type="Proteomes" id="UP000326924"/>
    </source>
</evidence>
<evidence type="ECO:0000313" key="1">
    <source>
        <dbReference type="EMBL" id="KAA8912103.1"/>
    </source>
</evidence>
<protein>
    <submittedName>
        <fullName evidence="1">Uncharacterized protein</fullName>
    </submittedName>
</protein>
<feature type="non-terminal residue" evidence="1">
    <location>
        <position position="91"/>
    </location>
</feature>
<proteinExistence type="predicted"/>